<keyword evidence="6" id="KW-1043">Host membrane</keyword>
<evidence type="ECO:0000256" key="11">
    <source>
        <dbReference type="ARBA" id="ARBA00023157"/>
    </source>
</evidence>
<evidence type="ECO:0000256" key="13">
    <source>
        <dbReference type="SAM" id="Phobius"/>
    </source>
</evidence>
<keyword evidence="5" id="KW-0946">Virion</keyword>
<dbReference type="EMBL" id="AM886412">
    <property type="protein sequence ID" value="CAP08139.1"/>
    <property type="molecule type" value="Genomic_DNA"/>
</dbReference>
<feature type="transmembrane region" description="Helical" evidence="13">
    <location>
        <begin position="222"/>
        <end position="247"/>
    </location>
</feature>
<organismHost>
    <name type="scientific">Mus musculus</name>
    <name type="common">Mouse</name>
    <dbReference type="NCBI Taxonomy" id="10090"/>
</organismHost>
<keyword evidence="7" id="KW-0261">Viral envelope protein</keyword>
<dbReference type="Proteomes" id="UP000158680">
    <property type="component" value="Segment"/>
</dbReference>
<feature type="transmembrane region" description="Helical" evidence="13">
    <location>
        <begin position="183"/>
        <end position="201"/>
    </location>
</feature>
<evidence type="ECO:0000256" key="5">
    <source>
        <dbReference type="ARBA" id="ARBA00022844"/>
    </source>
</evidence>
<name>A8E1L8_MUHVK</name>
<dbReference type="GO" id="GO:0019031">
    <property type="term" value="C:viral envelope"/>
    <property type="evidence" value="ECO:0007669"/>
    <property type="project" value="UniProtKB-KW"/>
</dbReference>
<accession>A8E1L8</accession>
<evidence type="ECO:0000256" key="3">
    <source>
        <dbReference type="ARBA" id="ARBA00022692"/>
    </source>
</evidence>
<dbReference type="PRINTS" id="PR00333">
    <property type="entry name" value="HSVINTEGRLMP"/>
</dbReference>
<protein>
    <submittedName>
        <fullName evidence="14">M100 protein</fullName>
    </submittedName>
</protein>
<sequence>MLSLFDPPRRPRTRDTCTMAKAGVMTLSHVDRMNLRTWTMAIACCLLSFVNIVVFSVAAHFPGIGFPCYYPRIIDFDNMNLTMYNAIHHLTPQLFLDPVQLIVYVIFTELIFFCVLSYYIVCWVQIYFRSEHGTQVNQSTRDINFMGDSATCFTFVLTMDTFQIFLLSLSFRLPSMVAFSKCMYFMCLTAFVVTLVTHYESRERSAFALSKIHPKLQGTIRYRTAVVNLTQLILGFATMVLAMSLALGFGNSFFVKTAHVVFGAMVAFAIVACVYFSIIESVLSRYMKVQFGYHIGTILGVCGAMYPIIRYEALNASSYARDINIGITVLLLLCVAFSVIRTVRFLLRRNKRYRALALDNEEIRALRSDAE</sequence>
<reference evidence="14 15" key="2">
    <citation type="journal article" date="2008" name="J. Virol.">
        <title>Laboratory strains of murine cytomegalovirus are genetically similar to but phenotypically distinct from wild strains of virus.</title>
        <authorList>
            <person name="Smith L.M."/>
            <person name="McWhorter A.R."/>
            <person name="Masters L.L."/>
            <person name="Shellam G.R."/>
            <person name="Redwood A.J."/>
        </authorList>
    </citation>
    <scope>NUCLEOTIDE SEQUENCE [LARGE SCALE GENOMIC DNA]</scope>
    <source>
        <strain evidence="14">K181</strain>
    </source>
</reference>
<keyword evidence="4" id="KW-1040">Host Golgi apparatus</keyword>
<feature type="transmembrane region" description="Helical" evidence="13">
    <location>
        <begin position="101"/>
        <end position="128"/>
    </location>
</feature>
<comment type="function">
    <text evidence="1">Envelope glycoprotein important for virion assembly and egress. Plays a role in the correct incorporation of gH-gL into virion membrane. Directs the glycoprotein N (gN) to the host trans-Golgi network.</text>
</comment>
<feature type="transmembrane region" description="Helical" evidence="13">
    <location>
        <begin position="38"/>
        <end position="61"/>
    </location>
</feature>
<keyword evidence="12" id="KW-0325">Glycoprotein</keyword>
<reference evidence="14 15" key="1">
    <citation type="journal article" date="2005" name="J. Virol.">
        <title>Use of a murine cytomegalovirus K181-derived bacterial artificial chromosome as a vaccine vector for immunocontraception.</title>
        <authorList>
            <person name="Redwood A.J."/>
            <person name="Messerle M."/>
            <person name="Harvey N.L."/>
            <person name="Hardy C.M."/>
            <person name="Kozinowski U.H."/>
            <person name="Lawson M.A."/>
            <person name="Shellam G.R."/>
        </authorList>
    </citation>
    <scope>NUCLEOTIDE SEQUENCE [LARGE SCALE GENOMIC DNA]</scope>
    <source>
        <strain evidence="14">K181</strain>
    </source>
</reference>
<proteinExistence type="inferred from homology"/>
<keyword evidence="11" id="KW-1015">Disulfide bond</keyword>
<dbReference type="HAMAP" id="MF_04035">
    <property type="entry name" value="HSV_GM"/>
    <property type="match status" value="1"/>
</dbReference>
<evidence type="ECO:0000256" key="9">
    <source>
        <dbReference type="ARBA" id="ARBA00023046"/>
    </source>
</evidence>
<feature type="transmembrane region" description="Helical" evidence="13">
    <location>
        <begin position="149"/>
        <end position="171"/>
    </location>
</feature>
<evidence type="ECO:0000256" key="10">
    <source>
        <dbReference type="ARBA" id="ARBA00023136"/>
    </source>
</evidence>
<evidence type="ECO:0000256" key="12">
    <source>
        <dbReference type="ARBA" id="ARBA00023180"/>
    </source>
</evidence>
<keyword evidence="9" id="KW-1039">Host endosome</keyword>
<evidence type="ECO:0000256" key="1">
    <source>
        <dbReference type="ARBA" id="ARBA00003017"/>
    </source>
</evidence>
<gene>
    <name evidence="14" type="primary">m100</name>
</gene>
<feature type="transmembrane region" description="Helical" evidence="13">
    <location>
        <begin position="323"/>
        <end position="347"/>
    </location>
</feature>
<organism evidence="14 15">
    <name type="scientific">Murid herpesvirus 1 (strain K181)</name>
    <name type="common">MuHV-1</name>
    <name type="synonym">Mouse cytomegalovirus</name>
    <dbReference type="NCBI Taxonomy" id="69156"/>
    <lineage>
        <taxon>Viruses</taxon>
        <taxon>Duplodnaviria</taxon>
        <taxon>Heunggongvirae</taxon>
        <taxon>Peploviricota</taxon>
        <taxon>Herviviricetes</taxon>
        <taxon>Herpesvirales</taxon>
        <taxon>Orthoherpesviridae</taxon>
        <taxon>Betaherpesvirinae</taxon>
        <taxon>Muromegalovirus</taxon>
        <taxon>Muromegalovirus muridbeta1</taxon>
        <taxon>Murid herpesvirus 1</taxon>
    </lineage>
</organism>
<feature type="transmembrane region" description="Helical" evidence="13">
    <location>
        <begin position="291"/>
        <end position="311"/>
    </location>
</feature>
<feature type="transmembrane region" description="Helical" evidence="13">
    <location>
        <begin position="259"/>
        <end position="279"/>
    </location>
</feature>
<keyword evidence="8 13" id="KW-1133">Transmembrane helix</keyword>
<evidence type="ECO:0000256" key="7">
    <source>
        <dbReference type="ARBA" id="ARBA00022879"/>
    </source>
</evidence>
<evidence type="ECO:0000256" key="6">
    <source>
        <dbReference type="ARBA" id="ARBA00022870"/>
    </source>
</evidence>
<keyword evidence="3 13" id="KW-0812">Transmembrane</keyword>
<evidence type="ECO:0000256" key="4">
    <source>
        <dbReference type="ARBA" id="ARBA00022812"/>
    </source>
</evidence>
<keyword evidence="10 13" id="KW-0472">Membrane</keyword>
<evidence type="ECO:0000256" key="2">
    <source>
        <dbReference type="ARBA" id="ARBA00022562"/>
    </source>
</evidence>
<keyword evidence="2" id="KW-1048">Host nucleus</keyword>
<evidence type="ECO:0000313" key="14">
    <source>
        <dbReference type="EMBL" id="CAP08139.1"/>
    </source>
</evidence>
<dbReference type="InterPro" id="IPR000785">
    <property type="entry name" value="Herpes_glycop_M"/>
</dbReference>
<dbReference type="Pfam" id="PF01528">
    <property type="entry name" value="Herpes_glycop"/>
    <property type="match status" value="1"/>
</dbReference>
<evidence type="ECO:0000256" key="8">
    <source>
        <dbReference type="ARBA" id="ARBA00022989"/>
    </source>
</evidence>
<evidence type="ECO:0000313" key="15">
    <source>
        <dbReference type="Proteomes" id="UP000158680"/>
    </source>
</evidence>